<evidence type="ECO:0000256" key="5">
    <source>
        <dbReference type="ARBA" id="ARBA00023242"/>
    </source>
</evidence>
<evidence type="ECO:0000256" key="4">
    <source>
        <dbReference type="ARBA" id="ARBA00023163"/>
    </source>
</evidence>
<accession>G3B6K9</accession>
<dbReference type="EMBL" id="GL996524">
    <property type="protein sequence ID" value="EGV63493.1"/>
    <property type="molecule type" value="Genomic_DNA"/>
</dbReference>
<dbReference type="GO" id="GO:0003677">
    <property type="term" value="F:DNA binding"/>
    <property type="evidence" value="ECO:0007669"/>
    <property type="project" value="InterPro"/>
</dbReference>
<dbReference type="Proteomes" id="UP000000707">
    <property type="component" value="Unassembled WGS sequence"/>
</dbReference>
<dbReference type="CDD" id="cd12148">
    <property type="entry name" value="fungal_TF_MHR"/>
    <property type="match status" value="1"/>
</dbReference>
<evidence type="ECO:0000256" key="1">
    <source>
        <dbReference type="ARBA" id="ARBA00022723"/>
    </source>
</evidence>
<keyword evidence="9" id="KW-1185">Reference proteome</keyword>
<dbReference type="GO" id="GO:0000981">
    <property type="term" value="F:DNA-binding transcription factor activity, RNA polymerase II-specific"/>
    <property type="evidence" value="ECO:0007669"/>
    <property type="project" value="InterPro"/>
</dbReference>
<dbReference type="GO" id="GO:0008270">
    <property type="term" value="F:zinc ion binding"/>
    <property type="evidence" value="ECO:0007669"/>
    <property type="project" value="InterPro"/>
</dbReference>
<dbReference type="CDD" id="cd00067">
    <property type="entry name" value="GAL4"/>
    <property type="match status" value="1"/>
</dbReference>
<dbReference type="eggNOG" id="ENOG502QQXX">
    <property type="taxonomic scope" value="Eukaryota"/>
</dbReference>
<dbReference type="GO" id="GO:0006351">
    <property type="term" value="P:DNA-templated transcription"/>
    <property type="evidence" value="ECO:0007669"/>
    <property type="project" value="InterPro"/>
</dbReference>
<evidence type="ECO:0000256" key="2">
    <source>
        <dbReference type="ARBA" id="ARBA00022833"/>
    </source>
</evidence>
<dbReference type="InterPro" id="IPR001138">
    <property type="entry name" value="Zn2Cys6_DnaBD"/>
</dbReference>
<dbReference type="Gene3D" id="4.10.240.10">
    <property type="entry name" value="Zn(2)-C6 fungal-type DNA-binding domain"/>
    <property type="match status" value="1"/>
</dbReference>
<evidence type="ECO:0000259" key="7">
    <source>
        <dbReference type="PROSITE" id="PS00463"/>
    </source>
</evidence>
<keyword evidence="1" id="KW-0479">Metal-binding</keyword>
<name>G3B6K9_CANTC</name>
<feature type="compositionally biased region" description="Polar residues" evidence="6">
    <location>
        <begin position="113"/>
        <end position="122"/>
    </location>
</feature>
<dbReference type="GeneID" id="18249865"/>
<dbReference type="PANTHER" id="PTHR31668">
    <property type="entry name" value="GLUCOSE TRANSPORT TRANSCRIPTION REGULATOR RGT1-RELATED-RELATED"/>
    <property type="match status" value="1"/>
</dbReference>
<dbReference type="HOGENOM" id="CLU_006632_1_1_1"/>
<keyword evidence="3" id="KW-0805">Transcription regulation</keyword>
<dbReference type="GO" id="GO:0001080">
    <property type="term" value="P:nitrogen catabolite activation of transcription from RNA polymerase II promoter"/>
    <property type="evidence" value="ECO:0007669"/>
    <property type="project" value="TreeGrafter"/>
</dbReference>
<protein>
    <recommendedName>
        <fullName evidence="7">Zn(2)-C6 fungal-type domain-containing protein</fullName>
    </recommendedName>
</protein>
<proteinExistence type="predicted"/>
<dbReference type="InterPro" id="IPR036864">
    <property type="entry name" value="Zn2-C6_fun-type_DNA-bd_sf"/>
</dbReference>
<dbReference type="PROSITE" id="PS00463">
    <property type="entry name" value="ZN2_CY6_FUNGAL_1"/>
    <property type="match status" value="1"/>
</dbReference>
<keyword evidence="2" id="KW-0862">Zinc</keyword>
<dbReference type="Pfam" id="PF04082">
    <property type="entry name" value="Fungal_trans"/>
    <property type="match status" value="1"/>
</dbReference>
<feature type="domain" description="Zn(2)-C6 fungal-type" evidence="7">
    <location>
        <begin position="67"/>
        <end position="97"/>
    </location>
</feature>
<dbReference type="PANTHER" id="PTHR31668:SF4">
    <property type="entry name" value="TRANSCRIPTIONAL ACTIVATOR PROTEIN DAL81"/>
    <property type="match status" value="1"/>
</dbReference>
<gene>
    <name evidence="8" type="ORF">CANTEDRAFT_135298</name>
</gene>
<dbReference type="KEGG" id="cten:18249865"/>
<evidence type="ECO:0000256" key="6">
    <source>
        <dbReference type="SAM" id="MobiDB-lite"/>
    </source>
</evidence>
<dbReference type="InterPro" id="IPR050797">
    <property type="entry name" value="Carb_Metab_Trans_Reg"/>
</dbReference>
<evidence type="ECO:0000256" key="3">
    <source>
        <dbReference type="ARBA" id="ARBA00023015"/>
    </source>
</evidence>
<dbReference type="SUPFAM" id="SSF57701">
    <property type="entry name" value="Zn2/Cys6 DNA-binding domain"/>
    <property type="match status" value="1"/>
</dbReference>
<reference evidence="8 9" key="1">
    <citation type="journal article" date="2011" name="Proc. Natl. Acad. Sci. U.S.A.">
        <title>Comparative genomics of xylose-fermenting fungi for enhanced biofuel production.</title>
        <authorList>
            <person name="Wohlbach D.J."/>
            <person name="Kuo A."/>
            <person name="Sato T.K."/>
            <person name="Potts K.M."/>
            <person name="Salamov A.A."/>
            <person name="LaButti K.M."/>
            <person name="Sun H."/>
            <person name="Clum A."/>
            <person name="Pangilinan J.L."/>
            <person name="Lindquist E.A."/>
            <person name="Lucas S."/>
            <person name="Lapidus A."/>
            <person name="Jin M."/>
            <person name="Gunawan C."/>
            <person name="Balan V."/>
            <person name="Dale B.E."/>
            <person name="Jeffries T.W."/>
            <person name="Zinkel R."/>
            <person name="Barry K.W."/>
            <person name="Grigoriev I.V."/>
            <person name="Gasch A.P."/>
        </authorList>
    </citation>
    <scope>NUCLEOTIDE SEQUENCE [LARGE SCALE GENOMIC DNA]</scope>
    <source>
        <strain evidence="9">ATCC 10573 / BCRC 21748 / CBS 615 / JCM 9827 / NBRC 10315 / NRRL Y-1498 / VKM Y-70</strain>
    </source>
</reference>
<dbReference type="SMART" id="SM00066">
    <property type="entry name" value="GAL4"/>
    <property type="match status" value="1"/>
</dbReference>
<dbReference type="STRING" id="590646.G3B6K9"/>
<evidence type="ECO:0000313" key="9">
    <source>
        <dbReference type="Proteomes" id="UP000000707"/>
    </source>
</evidence>
<dbReference type="AlphaFoldDB" id="G3B6K9"/>
<evidence type="ECO:0000313" key="8">
    <source>
        <dbReference type="EMBL" id="EGV63493.1"/>
    </source>
</evidence>
<organism evidence="9">
    <name type="scientific">Candida tenuis (strain ATCC 10573 / BCRC 21748 / CBS 615 / JCM 9827 / NBRC 10315 / NRRL Y-1498 / VKM Y-70)</name>
    <name type="common">Yeast</name>
    <name type="synonym">Yamadazyma tenuis</name>
    <dbReference type="NCBI Taxonomy" id="590646"/>
    <lineage>
        <taxon>Eukaryota</taxon>
        <taxon>Fungi</taxon>
        <taxon>Dikarya</taxon>
        <taxon>Ascomycota</taxon>
        <taxon>Saccharomycotina</taxon>
        <taxon>Pichiomycetes</taxon>
        <taxon>Debaryomycetaceae</taxon>
        <taxon>Yamadazyma</taxon>
    </lineage>
</organism>
<keyword evidence="5" id="KW-0539">Nucleus</keyword>
<feature type="region of interest" description="Disordered" evidence="6">
    <location>
        <begin position="108"/>
        <end position="136"/>
    </location>
</feature>
<dbReference type="GO" id="GO:0005634">
    <property type="term" value="C:nucleus"/>
    <property type="evidence" value="ECO:0007669"/>
    <property type="project" value="TreeGrafter"/>
</dbReference>
<keyword evidence="4" id="KW-0804">Transcription</keyword>
<dbReference type="OrthoDB" id="4093587at2759"/>
<sequence length="717" mass="83079">MPMFWLQKVSVRSPENPEQKLIITLLSHQLLLRPPPAGYFYRDKLKPHNQYTSIPMSEVQLERPTRPCDRCRKRKTKCVFESGQEKCYLCKMSHQICEFNLPPLKKKRKAKSPSATDISANGMSIKKDSPGSPIPDDPKHVELPKYFFRLEGNNEFDQYIFGSLLDSNSIELYPVESIKRTILTSNGTIFLQAEGNMEDVEERKVEIEKINQIIGNVGPKLVALYFRIVHTSFPILSKNKFLEEYTEDQGHISPCLLSCLYLFALNWWSFDSDLSIETKPSQKEIEVLAEANFYREIKKPMISTVQAGLLLIQHQSFRDRYDNPCDCWPHQSAVYACAQSLGLNKDCSSWNIPVWEKSLRRRLSWGLYVQEKWLSFTSDKRSHIDSKDWTVGDLDPIKDFEDFKETEMESENIIDGKIDLEIGKTLFLQKVELTKIVNEILLRLHSEEAKSVLNCLPVQDPLLSLKKTLEYIKPLQIRLTAWESRLPTNLVIETNVSRGFISGAPNIYISNFSAQVSVLRPVLRILSSIRESKLLVDKEFIGIRDIVYNKCMTILEKFIKFLSELRAEHLQTFWYTSARNGLSNIVVFEFLLALVSKNKAELDNCLDKIEESVWKLKLNNKNAEFFSHAISWWNILKKHLTFKLENFVFYNEGNIGENRIENGKIKDELIYEDPNIGNSLTNPMDRAQTIGNESYLSPEYFNIDSMDNFIFTYQNGE</sequence>
<dbReference type="InterPro" id="IPR007219">
    <property type="entry name" value="XnlR_reg_dom"/>
</dbReference>